<dbReference type="EMBL" id="JAGGKT010000028">
    <property type="protein sequence ID" value="MBP1934802.1"/>
    <property type="molecule type" value="Genomic_DNA"/>
</dbReference>
<accession>A0ABS4GX00</accession>
<comment type="caution">
    <text evidence="1">The sequence shown here is derived from an EMBL/GenBank/DDBJ whole genome shotgun (WGS) entry which is preliminary data.</text>
</comment>
<dbReference type="RefSeq" id="WP_209812782.1">
    <property type="nucleotide sequence ID" value="NZ_JAGGKT010000028.1"/>
</dbReference>
<dbReference type="SUPFAM" id="SSF56059">
    <property type="entry name" value="Glutathione synthetase ATP-binding domain-like"/>
    <property type="match status" value="1"/>
</dbReference>
<evidence type="ECO:0008006" key="3">
    <source>
        <dbReference type="Google" id="ProtNLM"/>
    </source>
</evidence>
<evidence type="ECO:0000313" key="2">
    <source>
        <dbReference type="Proteomes" id="UP001519343"/>
    </source>
</evidence>
<name>A0ABS4GX00_9BACL</name>
<dbReference type="Proteomes" id="UP001519343">
    <property type="component" value="Unassembled WGS sequence"/>
</dbReference>
<protein>
    <recommendedName>
        <fullName evidence="3">ATP-grasp domain-containing protein</fullName>
    </recommendedName>
</protein>
<dbReference type="Pfam" id="PF14398">
    <property type="entry name" value="ATPgrasp_YheCD"/>
    <property type="match status" value="1"/>
</dbReference>
<proteinExistence type="predicted"/>
<dbReference type="Gene3D" id="3.30.470.20">
    <property type="entry name" value="ATP-grasp fold, B domain"/>
    <property type="match status" value="1"/>
</dbReference>
<dbReference type="InterPro" id="IPR026838">
    <property type="entry name" value="YheC/D"/>
</dbReference>
<reference evidence="1 2" key="1">
    <citation type="submission" date="2021-03" db="EMBL/GenBank/DDBJ databases">
        <title>Genomic Encyclopedia of Type Strains, Phase IV (KMG-IV): sequencing the most valuable type-strain genomes for metagenomic binning, comparative biology and taxonomic classification.</title>
        <authorList>
            <person name="Goeker M."/>
        </authorList>
    </citation>
    <scope>NUCLEOTIDE SEQUENCE [LARGE SCALE GENOMIC DNA]</scope>
    <source>
        <strain evidence="1 2">DSM 24738</strain>
    </source>
</reference>
<keyword evidence="2" id="KW-1185">Reference proteome</keyword>
<gene>
    <name evidence="1" type="ORF">J2Z37_004822</name>
</gene>
<organism evidence="1 2">
    <name type="scientific">Ammoniphilus resinae</name>
    <dbReference type="NCBI Taxonomy" id="861532"/>
    <lineage>
        <taxon>Bacteria</taxon>
        <taxon>Bacillati</taxon>
        <taxon>Bacillota</taxon>
        <taxon>Bacilli</taxon>
        <taxon>Bacillales</taxon>
        <taxon>Paenibacillaceae</taxon>
        <taxon>Aneurinibacillus group</taxon>
        <taxon>Ammoniphilus</taxon>
    </lineage>
</organism>
<evidence type="ECO:0000313" key="1">
    <source>
        <dbReference type="EMBL" id="MBP1934802.1"/>
    </source>
</evidence>
<sequence>MRRKSKSKWSKYKLMLQDKELVAHLPETELFTESMLWQFLDKYNQVIVKPSRGSRGYGVIQVSSLGDDQYEIHAENTRKTIKGRKETYEYLVARHLRRKKRYIVQQRIPLATINGCPIDLRVMVQRKKGSSEWVVTGKLVKVANRGFIVTNLAKALLPVDQAISMSSIKDYPLDSLVTTMDQISLRASEELVKSFPNQRTIGYDIGIDQNGQVWIIEANFSPMISLFRRLGDREMYRRIRWYKSANE</sequence>